<feature type="repeat" description="TPR" evidence="3">
    <location>
        <begin position="1914"/>
        <end position="1947"/>
    </location>
</feature>
<feature type="compositionally biased region" description="Polar residues" evidence="5">
    <location>
        <begin position="41"/>
        <end position="55"/>
    </location>
</feature>
<evidence type="ECO:0000259" key="6">
    <source>
        <dbReference type="Pfam" id="PF20266"/>
    </source>
</evidence>
<feature type="region of interest" description="Disordered" evidence="5">
    <location>
        <begin position="41"/>
        <end position="74"/>
    </location>
</feature>
<evidence type="ECO:0000256" key="1">
    <source>
        <dbReference type="ARBA" id="ARBA00022737"/>
    </source>
</evidence>
<dbReference type="InterPro" id="IPR036691">
    <property type="entry name" value="Endo/exonu/phosph_ase_sf"/>
</dbReference>
<dbReference type="Gene3D" id="3.60.10.10">
    <property type="entry name" value="Endonuclease/exonuclease/phosphatase"/>
    <property type="match status" value="1"/>
</dbReference>
<feature type="repeat" description="TPR" evidence="3">
    <location>
        <begin position="1998"/>
        <end position="2031"/>
    </location>
</feature>
<dbReference type="Pfam" id="PF20266">
    <property type="entry name" value="Mab-21_C"/>
    <property type="match status" value="1"/>
</dbReference>
<keyword evidence="4" id="KW-0175">Coiled coil</keyword>
<feature type="domain" description="Mab-21-like HhH/H2TH-like" evidence="6">
    <location>
        <begin position="1096"/>
        <end position="1182"/>
    </location>
</feature>
<dbReference type="EMBL" id="CAJNYV010001886">
    <property type="protein sequence ID" value="CAF3444272.1"/>
    <property type="molecule type" value="Genomic_DNA"/>
</dbReference>
<dbReference type="Proteomes" id="UP000663865">
    <property type="component" value="Unassembled WGS sequence"/>
</dbReference>
<dbReference type="InterPro" id="IPR046906">
    <property type="entry name" value="Mab-21_HhH/H2TH-like"/>
</dbReference>
<accession>A0A818D9Y3</accession>
<keyword evidence="2 3" id="KW-0802">TPR repeat</keyword>
<evidence type="ECO:0000313" key="8">
    <source>
        <dbReference type="Proteomes" id="UP000663865"/>
    </source>
</evidence>
<dbReference type="SUPFAM" id="SSF56219">
    <property type="entry name" value="DNase I-like"/>
    <property type="match status" value="1"/>
</dbReference>
<proteinExistence type="predicted"/>
<dbReference type="PANTHER" id="PTHR45641:SF19">
    <property type="entry name" value="NEPHROCYSTIN-3"/>
    <property type="match status" value="1"/>
</dbReference>
<dbReference type="PROSITE" id="PS50005">
    <property type="entry name" value="TPR"/>
    <property type="match status" value="2"/>
</dbReference>
<evidence type="ECO:0000256" key="2">
    <source>
        <dbReference type="ARBA" id="ARBA00022803"/>
    </source>
</evidence>
<dbReference type="PROSITE" id="PS50293">
    <property type="entry name" value="TPR_REGION"/>
    <property type="match status" value="1"/>
</dbReference>
<protein>
    <recommendedName>
        <fullName evidence="6">Mab-21-like HhH/H2TH-like domain-containing protein</fullName>
    </recommendedName>
</protein>
<dbReference type="Pfam" id="PF13424">
    <property type="entry name" value="TPR_12"/>
    <property type="match status" value="1"/>
</dbReference>
<evidence type="ECO:0000256" key="4">
    <source>
        <dbReference type="SAM" id="Coils"/>
    </source>
</evidence>
<dbReference type="PANTHER" id="PTHR45641">
    <property type="entry name" value="TETRATRICOPEPTIDE REPEAT PROTEIN (AFU_ORTHOLOGUE AFUA_6G03870)"/>
    <property type="match status" value="1"/>
</dbReference>
<feature type="coiled-coil region" evidence="4">
    <location>
        <begin position="423"/>
        <end position="457"/>
    </location>
</feature>
<dbReference type="InterPro" id="IPR011990">
    <property type="entry name" value="TPR-like_helical_dom_sf"/>
</dbReference>
<gene>
    <name evidence="7" type="ORF">KIK155_LOCUS11903</name>
</gene>
<organism evidence="7 8">
    <name type="scientific">Rotaria socialis</name>
    <dbReference type="NCBI Taxonomy" id="392032"/>
    <lineage>
        <taxon>Eukaryota</taxon>
        <taxon>Metazoa</taxon>
        <taxon>Spiralia</taxon>
        <taxon>Gnathifera</taxon>
        <taxon>Rotifera</taxon>
        <taxon>Eurotatoria</taxon>
        <taxon>Bdelloidea</taxon>
        <taxon>Philodinida</taxon>
        <taxon>Philodinidae</taxon>
        <taxon>Rotaria</taxon>
    </lineage>
</organism>
<keyword evidence="1" id="KW-0677">Repeat</keyword>
<reference evidence="7" key="1">
    <citation type="submission" date="2021-02" db="EMBL/GenBank/DDBJ databases">
        <authorList>
            <person name="Nowell W R."/>
        </authorList>
    </citation>
    <scope>NUCLEOTIDE SEQUENCE</scope>
</reference>
<sequence length="2060" mass="237515">MMSEGGSISNVQVESISRFLSECSEAALSVHKFLQTNYSKSNQQQQIVQPANSTPKRGHPLDESGSSINNGRGRRKYARKCIDSIANKQSQYVQQEINLQPQQPSSSTSTRFLLICHVFFIEFTSDADRHSIPTALHASDLILKELQSNGVLINKFALVGWSGEKLKLGVNNKEDYATLVGSNKWPTKINGIDIVVVKPKYVPDSFALVVRYVPRELEENFVSNEIQRTIASADRIKRIHYSYQRRTDGYRFAVKDYSEYNAVLQLGRIAIGHSRLPITKFYPGNRLRYCTKCWCIGHLRNKCNSENKCRICLENVRADTPHMCKNELNCAQCDGNHHSLDNQCQVIKEYKDQLKEDVEDAIQKGLLQRLSLQEKSPMFELHDQDFPPLTTSDNHSNKRWNIAQLRTTVESNFLRSSDTEKAFESINNNLAKLIDSNKRLENKVDLLSTSMKNVTLDTQLHQAVLADIINIMKDFIQYFIPATLTSGKSERRSLVPVANEYYSRFHFASSRLINAFQLNHQVQLIPTSHNNNIVRTDQQSSPIYNSTQSAKDEAMHQLKTWNFSTKDQKLVLSLLDEWYSGRTLITVLEEWEKVGIAFLRNQKEYIKILCYNVEGWGTRAVEAIDLVYEVQASVFIFTEVGELWNTCRLPYFNTFYQNGTNKNGGVCIAVGKHLKETRIEVNIPNTVIIDITGLPEPVRIIGIYWPTSQQRDLDEIQPFVIEGTIISGDFNATMKEWYSPIADRRGASCGSTSFLSGSTIEGGSYSRHLAQQPMQDLDLMLVAATIKSSDCILKLESVPGFVQIKYDERYIKVHTTAPFSTKLNRDGVLCINGFKMKEKYSGIDKCALFPRSTITSIGVTTTVSASTEVKYKSVFETTSLGEQFEAILSFIQRMRVQENVEQFQSKYITICDTLRKTISKNVLPSIGLIADAERFDERMFQNIISLTFPMYYIQMPEVNKVRSNTVLEFYEKYKYLGNASMLEDFIEYGLLSMNYDSDVVPALKLEFWPDDMQVFLNRIRNTRPNLYELIQEQASMHLIPKWPGKTPDIDQEVEFRYSFSAIEILLAKNRTRAEKILNGVARSIYYRYLKNEPCLEDHTKTILPSYFIKTTVLWMCELKNLDDLCSGVDDDQIIANIIAREWLHYAVSLLCTGCCRHYFIDNLNLLEMCSSASLNRVASILEHEVRLNEDIKIDILIKQDEFMSKKKQATENWLGSMKVKDILAAVNDYRMLREDWLIPPEENPDEGDVPSFLHTLSQLRALDGDKQQNWNTFQRLFLMTDQKNWLPPIWDEQVAECSVCDFVDGLISLGSLMKNIQEGMEKSDFEQTIALNIHETELFPAQNILNDLIQPDDIVQNGLMTSWLPMFTSSYFNASSTDIPSIRQRSVIANHPTGPFQNILQGRTCPTPLNPQTRQTYIEYTHSVSYKFLDLLSAAPNIDMTLEDLVKYYDRPKKTIEPVTTSFIDEQIASHATNPSSVNKESVTLIVFDPNRTIKDMTDDLYRNINDYVLFYAVKSQLLTYVQSISDESIFLILCQSFFDENFLSKLQNLNQVHFIFIYSPQLEIDDQLKNKYSKLINIFTEQTVLFEHVQTYIEKSFALQFGFYDPQQILTTHTNLSKENAIFFWNLLLRDLLMTEQLNDKSSIVQDCREYYCQNIVEMENIERFDKTYESKNVHEWYLKPCFISKLLAKAFHSTDIERLKSFNFFINDLCSTIEDTTTTEQLYYTTIVQKIQFVKLLENIGQLMTFSGFLLTNRSFEEIIQYQNDSYVTVVFEIANISISAVHMVDSTRVMINLGATFKLVSLDFDDKLRVWIARLMFNHDELQISQNYIAIQRQVMERMTLPIIMGVLLLKISNVSTVKKYFDNLTSEDEALIYFYNGIIRHEKGEYELALTDFQIAYELMLSDGRIQDSTLVLHDIGYVYDMKKEFDDALESHRKALEIRQDHLQANDVLIGISLYNIGRTLVSMGDDSQALSYHQNALMIFEHTLEQNHMLIAQSLHSHGVVYFNIGNYPQALHYYTRALELYEKIVPRNEHCILMVKQTLEIIQELPVEHNMIE</sequence>
<name>A0A818D9Y3_9BILA</name>
<dbReference type="Gene3D" id="1.25.40.10">
    <property type="entry name" value="Tetratricopeptide repeat domain"/>
    <property type="match status" value="2"/>
</dbReference>
<dbReference type="SUPFAM" id="SSF48452">
    <property type="entry name" value="TPR-like"/>
    <property type="match status" value="1"/>
</dbReference>
<evidence type="ECO:0000256" key="5">
    <source>
        <dbReference type="SAM" id="MobiDB-lite"/>
    </source>
</evidence>
<evidence type="ECO:0000313" key="7">
    <source>
        <dbReference type="EMBL" id="CAF3444272.1"/>
    </source>
</evidence>
<dbReference type="Gene3D" id="1.10.1410.40">
    <property type="match status" value="1"/>
</dbReference>
<dbReference type="InterPro" id="IPR019734">
    <property type="entry name" value="TPR_rpt"/>
</dbReference>
<comment type="caution">
    <text evidence="7">The sequence shown here is derived from an EMBL/GenBank/DDBJ whole genome shotgun (WGS) entry which is preliminary data.</text>
</comment>
<dbReference type="SMART" id="SM00028">
    <property type="entry name" value="TPR"/>
    <property type="match status" value="4"/>
</dbReference>
<evidence type="ECO:0000256" key="3">
    <source>
        <dbReference type="PROSITE-ProRule" id="PRU00339"/>
    </source>
</evidence>